<dbReference type="STRING" id="1285928.SAMN04487894_114101"/>
<dbReference type="PANTHER" id="PTHR31497:SF0">
    <property type="entry name" value="AUTOCRINE PROLIFERATION REPRESSOR PROTEIN A"/>
    <property type="match status" value="1"/>
</dbReference>
<accession>A0A1G6Y1I0</accession>
<dbReference type="PANTHER" id="PTHR31497">
    <property type="entry name" value="AUTOCRINE PROLIFERATION REPRESSOR PROTEIN A"/>
    <property type="match status" value="1"/>
</dbReference>
<reference evidence="3" key="1">
    <citation type="submission" date="2016-10" db="EMBL/GenBank/DDBJ databases">
        <authorList>
            <person name="Varghese N."/>
            <person name="Submissions S."/>
        </authorList>
    </citation>
    <scope>NUCLEOTIDE SEQUENCE [LARGE SCALE GENOMIC DNA]</scope>
    <source>
        <strain evidence="3">DSM 25811 / CCM 8410 / LMG 26954 / E90</strain>
    </source>
</reference>
<name>A0A1G6Y1I0_NIADE</name>
<evidence type="ECO:0000256" key="1">
    <source>
        <dbReference type="SAM" id="SignalP"/>
    </source>
</evidence>
<gene>
    <name evidence="2" type="ORF">SAMN04487894_114101</name>
</gene>
<keyword evidence="1" id="KW-0732">Signal</keyword>
<dbReference type="OrthoDB" id="384721at2"/>
<proteinExistence type="predicted"/>
<dbReference type="Proteomes" id="UP000198757">
    <property type="component" value="Unassembled WGS sequence"/>
</dbReference>
<feature type="signal peptide" evidence="1">
    <location>
        <begin position="1"/>
        <end position="22"/>
    </location>
</feature>
<dbReference type="SUPFAM" id="SSF53474">
    <property type="entry name" value="alpha/beta-Hydrolases"/>
    <property type="match status" value="1"/>
</dbReference>
<dbReference type="Gene3D" id="3.40.50.1820">
    <property type="entry name" value="alpha/beta hydrolase"/>
    <property type="match status" value="1"/>
</dbReference>
<organism evidence="2 3">
    <name type="scientific">Niabella drilacis (strain DSM 25811 / CCM 8410 / CCUG 62505 / LMG 26954 / E90)</name>
    <dbReference type="NCBI Taxonomy" id="1285928"/>
    <lineage>
        <taxon>Bacteria</taxon>
        <taxon>Pseudomonadati</taxon>
        <taxon>Bacteroidota</taxon>
        <taxon>Chitinophagia</taxon>
        <taxon>Chitinophagales</taxon>
        <taxon>Chitinophagaceae</taxon>
        <taxon>Niabella</taxon>
    </lineage>
</organism>
<evidence type="ECO:0000313" key="3">
    <source>
        <dbReference type="Proteomes" id="UP000198757"/>
    </source>
</evidence>
<evidence type="ECO:0000313" key="2">
    <source>
        <dbReference type="EMBL" id="SDD84190.1"/>
    </source>
</evidence>
<dbReference type="AlphaFoldDB" id="A0A1G6Y1I0"/>
<keyword evidence="3" id="KW-1185">Reference proteome</keyword>
<sequence>MKRLFTHGCIALYLLFTTSLFAQETVTPSNALQQYLKKKDDTYGWQIRDSFTINDVKGYNLLLTSQKWHGYTWKHQLTIFVPQKIKYDAALLFITGGSNKKDTEIPNWSGKDDRFAMGMSQIATANGAVVNVLRQVPNQPIFDSLKEDAAISYTLHQFKEDGDYTWPLLFPMVKSAVHAMDAVQDFCNTITGHKMNRFVVSGASKRGWTTWLTGANDPRVVAIGPMVIDILNMPVNLQHQIDAYGDYSVEIQDYVKLGIVQGMNAPGGKDIVTMIDPYSYRKTLTMPKMIFIGTNDPYWVIDNTKNYLKEIPGKNMIHYTPNAGHDLNNGITAFPALSAFFGIAAANGKYPEYTWTTAVKKKKVRIKVQASPDQLTGASIWYASSKDMDFRDEKWQEKEAGYAPDGTVRVTEALPRSGFYSFYVELKYKNPNGGSYTVCTRAFMTNNKKIL</sequence>
<dbReference type="EMBL" id="FMZO01000014">
    <property type="protein sequence ID" value="SDD84190.1"/>
    <property type="molecule type" value="Genomic_DNA"/>
</dbReference>
<dbReference type="Pfam" id="PF10142">
    <property type="entry name" value="PhoPQ_related"/>
    <property type="match status" value="1"/>
</dbReference>
<protein>
    <submittedName>
        <fullName evidence="2">PhoPQ-activated pathogenicity-related protein</fullName>
    </submittedName>
</protein>
<dbReference type="InterPro" id="IPR009199">
    <property type="entry name" value="PhoPQ-act_pathogen-rel_PqaA"/>
</dbReference>
<dbReference type="PIRSF" id="PIRSF014728">
    <property type="entry name" value="PqaA"/>
    <property type="match status" value="1"/>
</dbReference>
<feature type="chain" id="PRO_5011460681" evidence="1">
    <location>
        <begin position="23"/>
        <end position="451"/>
    </location>
</feature>
<dbReference type="InterPro" id="IPR029058">
    <property type="entry name" value="AB_hydrolase_fold"/>
</dbReference>